<evidence type="ECO:0000313" key="2">
    <source>
        <dbReference type="EMBL" id="KAJ1089143.1"/>
    </source>
</evidence>
<sequence length="82" mass="9285">MWAGASHSNGRVGRTATAQSQCCTRQRHVSPSDTTHQTKREASGRSTMLQLQRTCQRHNERCHWGSLIRSQAYDEAVSSTRR</sequence>
<dbReference type="AlphaFoldDB" id="A0AAV7LJW7"/>
<dbReference type="EMBL" id="JANPWB010000015">
    <property type="protein sequence ID" value="KAJ1089143.1"/>
    <property type="molecule type" value="Genomic_DNA"/>
</dbReference>
<evidence type="ECO:0000313" key="3">
    <source>
        <dbReference type="Proteomes" id="UP001066276"/>
    </source>
</evidence>
<evidence type="ECO:0000256" key="1">
    <source>
        <dbReference type="SAM" id="MobiDB-lite"/>
    </source>
</evidence>
<gene>
    <name evidence="2" type="ORF">NDU88_002294</name>
</gene>
<accession>A0AAV7LJW7</accession>
<protein>
    <submittedName>
        <fullName evidence="2">Uncharacterized protein</fullName>
    </submittedName>
</protein>
<name>A0AAV7LJW7_PLEWA</name>
<comment type="caution">
    <text evidence="2">The sequence shown here is derived from an EMBL/GenBank/DDBJ whole genome shotgun (WGS) entry which is preliminary data.</text>
</comment>
<keyword evidence="3" id="KW-1185">Reference proteome</keyword>
<proteinExistence type="predicted"/>
<organism evidence="2 3">
    <name type="scientific">Pleurodeles waltl</name>
    <name type="common">Iberian ribbed newt</name>
    <dbReference type="NCBI Taxonomy" id="8319"/>
    <lineage>
        <taxon>Eukaryota</taxon>
        <taxon>Metazoa</taxon>
        <taxon>Chordata</taxon>
        <taxon>Craniata</taxon>
        <taxon>Vertebrata</taxon>
        <taxon>Euteleostomi</taxon>
        <taxon>Amphibia</taxon>
        <taxon>Batrachia</taxon>
        <taxon>Caudata</taxon>
        <taxon>Salamandroidea</taxon>
        <taxon>Salamandridae</taxon>
        <taxon>Pleurodelinae</taxon>
        <taxon>Pleurodeles</taxon>
    </lineage>
</organism>
<feature type="compositionally biased region" description="Polar residues" evidence="1">
    <location>
        <begin position="16"/>
        <end position="35"/>
    </location>
</feature>
<reference evidence="2" key="1">
    <citation type="journal article" date="2022" name="bioRxiv">
        <title>Sequencing and chromosome-scale assembly of the giantPleurodeles waltlgenome.</title>
        <authorList>
            <person name="Brown T."/>
            <person name="Elewa A."/>
            <person name="Iarovenko S."/>
            <person name="Subramanian E."/>
            <person name="Araus A.J."/>
            <person name="Petzold A."/>
            <person name="Susuki M."/>
            <person name="Suzuki K.-i.T."/>
            <person name="Hayashi T."/>
            <person name="Toyoda A."/>
            <person name="Oliveira C."/>
            <person name="Osipova E."/>
            <person name="Leigh N.D."/>
            <person name="Simon A."/>
            <person name="Yun M.H."/>
        </authorList>
    </citation>
    <scope>NUCLEOTIDE SEQUENCE</scope>
    <source>
        <strain evidence="2">20211129_DDA</strain>
        <tissue evidence="2">Liver</tissue>
    </source>
</reference>
<dbReference type="Proteomes" id="UP001066276">
    <property type="component" value="Chromosome 11"/>
</dbReference>
<feature type="region of interest" description="Disordered" evidence="1">
    <location>
        <begin position="1"/>
        <end position="48"/>
    </location>
</feature>